<dbReference type="Proteomes" id="UP000220797">
    <property type="component" value="Unassembled WGS sequence"/>
</dbReference>
<reference evidence="2" key="1">
    <citation type="submission" date="2015-04" db="EMBL/GenBank/DDBJ databases">
        <authorList>
            <consortium name="Pathogen Informatics"/>
        </authorList>
    </citation>
    <scope>NUCLEOTIDE SEQUENCE [LARGE SCALE GENOMIC DNA]</scope>
    <source>
        <strain evidence="2">8A</strain>
    </source>
</reference>
<dbReference type="EMBL" id="CVMV01000045">
    <property type="protein sequence ID" value="CRG95567.1"/>
    <property type="molecule type" value="Genomic_DNA"/>
</dbReference>
<name>A0A1J1GX18_PLAGA</name>
<gene>
    <name evidence="2" type="ORF">PGAL8A_00276500</name>
</gene>
<dbReference type="VEuPathDB" id="PlasmoDB:PGAL8A_00276500"/>
<feature type="chain" id="PRO_5012113932" description="6-cysteine protein" evidence="1">
    <location>
        <begin position="20"/>
        <end position="286"/>
    </location>
</feature>
<feature type="signal peptide" evidence="1">
    <location>
        <begin position="1"/>
        <end position="19"/>
    </location>
</feature>
<dbReference type="RefSeq" id="XP_028528376.1">
    <property type="nucleotide sequence ID" value="XM_028671756.1"/>
</dbReference>
<dbReference type="AlphaFoldDB" id="A0A1J1GX18"/>
<dbReference type="OMA" id="IWVNKEY"/>
<dbReference type="OrthoDB" id="368814at2759"/>
<sequence>MFALISIILVIFHTKLIIGINNKNKICTCDFTDRLNFIPQQRTKILCDLKPKHGDEVKVIANENYEVSCFNNSTVYCPSKGYFLSNSIITKHSPKLKYSKTKMVLSGRNVSVYHLIIDENASDILFYCYVKPNQVSELLHGVVKIDLKREISEEYSKPLEDGTHVCDYSKGNLNIYPSSGFYYKNSRSVNCIYRVIPNKLFLIKLPKLDIVTESFLPSIVNCLSEHAFINFTLKHVEESEDSVTFHITFGEFTRSFNLSCSMDLSEYNIEPCAVGKKGNVTFFFNV</sequence>
<accession>A0A1J1GX18</accession>
<organism evidence="2 3">
    <name type="scientific">Plasmodium gallinaceum</name>
    <dbReference type="NCBI Taxonomy" id="5849"/>
    <lineage>
        <taxon>Eukaryota</taxon>
        <taxon>Sar</taxon>
        <taxon>Alveolata</taxon>
        <taxon>Apicomplexa</taxon>
        <taxon>Aconoidasida</taxon>
        <taxon>Haemosporida</taxon>
        <taxon>Plasmodiidae</taxon>
        <taxon>Plasmodium</taxon>
        <taxon>Plasmodium (Haemamoeba)</taxon>
    </lineage>
</organism>
<protein>
    <recommendedName>
        <fullName evidence="4">6-cysteine protein</fullName>
    </recommendedName>
</protein>
<comment type="caution">
    <text evidence="2">The sequence shown here is derived from an EMBL/GenBank/DDBJ whole genome shotgun (WGS) entry which is preliminary data.</text>
</comment>
<proteinExistence type="predicted"/>
<evidence type="ECO:0000313" key="2">
    <source>
        <dbReference type="EMBL" id="CRG95567.1"/>
    </source>
</evidence>
<dbReference type="GeneID" id="39731297"/>
<evidence type="ECO:0000256" key="1">
    <source>
        <dbReference type="SAM" id="SignalP"/>
    </source>
</evidence>
<evidence type="ECO:0008006" key="4">
    <source>
        <dbReference type="Google" id="ProtNLM"/>
    </source>
</evidence>
<evidence type="ECO:0000313" key="3">
    <source>
        <dbReference type="Proteomes" id="UP000220797"/>
    </source>
</evidence>
<keyword evidence="1" id="KW-0732">Signal</keyword>
<keyword evidence="3" id="KW-1185">Reference proteome</keyword>